<protein>
    <submittedName>
        <fullName evidence="1">Uncharacterized protein</fullName>
    </submittedName>
</protein>
<sequence length="115" mass="13114">MQKILGDDLFSATPQVDSIKQILQFFEAHAQPLSVAQLRAIAYLNYLGMRDLHMEYREQNKGQHPYSGLIRWIIESAVSHSDPGVYIRVIEALIPTPQTIVHAQSNNESKKRGRK</sequence>
<evidence type="ECO:0000313" key="1">
    <source>
        <dbReference type="EMBL" id="SDW82294.1"/>
    </source>
</evidence>
<dbReference type="Proteomes" id="UP000182589">
    <property type="component" value="Unassembled WGS sequence"/>
</dbReference>
<gene>
    <name evidence="1" type="ORF">SAMN04489725_11618</name>
</gene>
<accession>A0A1H2WPW1</accession>
<organism evidence="1 2">
    <name type="scientific">Alicyclobacillus hesperidum</name>
    <dbReference type="NCBI Taxonomy" id="89784"/>
    <lineage>
        <taxon>Bacteria</taxon>
        <taxon>Bacillati</taxon>
        <taxon>Bacillota</taxon>
        <taxon>Bacilli</taxon>
        <taxon>Bacillales</taxon>
        <taxon>Alicyclobacillaceae</taxon>
        <taxon>Alicyclobacillus</taxon>
    </lineage>
</organism>
<name>A0A1H2WPW1_9BACL</name>
<evidence type="ECO:0000313" key="2">
    <source>
        <dbReference type="Proteomes" id="UP000182589"/>
    </source>
</evidence>
<dbReference type="AlphaFoldDB" id="A0A1H2WPW1"/>
<dbReference type="EMBL" id="FNOJ01000016">
    <property type="protein sequence ID" value="SDW82294.1"/>
    <property type="molecule type" value="Genomic_DNA"/>
</dbReference>
<keyword evidence="2" id="KW-1185">Reference proteome</keyword>
<proteinExistence type="predicted"/>
<reference evidence="2" key="1">
    <citation type="submission" date="2016-10" db="EMBL/GenBank/DDBJ databases">
        <authorList>
            <person name="Varghese N."/>
        </authorList>
    </citation>
    <scope>NUCLEOTIDE SEQUENCE [LARGE SCALE GENOMIC DNA]</scope>
    <source>
        <strain evidence="2">DSM 12489</strain>
    </source>
</reference>
<dbReference type="STRING" id="89784.SAMN04489725_11618"/>